<dbReference type="AlphaFoldDB" id="A0A1D2QLC3"/>
<dbReference type="EMBL" id="MDLC01000093">
    <property type="protein sequence ID" value="ODS22365.1"/>
    <property type="molecule type" value="Genomic_DNA"/>
</dbReference>
<reference evidence="1 2" key="1">
    <citation type="journal article" date="2016" name="Appl. Environ. Microbiol.">
        <title>Lack of Overt Genome Reduction in the Bryostatin-Producing Bryozoan Symbiont "Candidatus Endobugula sertula".</title>
        <authorList>
            <person name="Miller I.J."/>
            <person name="Vanee N."/>
            <person name="Fong S.S."/>
            <person name="Lim-Fong G.E."/>
            <person name="Kwan J.C."/>
        </authorList>
    </citation>
    <scope>NUCLEOTIDE SEQUENCE [LARGE SCALE GENOMIC DNA]</scope>
    <source>
        <strain evidence="1">AB1-4</strain>
    </source>
</reference>
<protein>
    <submittedName>
        <fullName evidence="1">Uncharacterized protein</fullName>
    </submittedName>
</protein>
<name>A0A1D2QLC3_9GAMM</name>
<sequence length="286" mass="32815">MLGERYRVPLSGPLLPNVSSLSLPLSEQWSQSVENFNRMFAVPLTSLFYPAFTVHPKQDQVENELTPIVLKIRRLLREITGQGMDIDIANKIKLIAEGGQQFSRALVAWLSFIDTLLNSANKRYGTTEDQITTREVKAAVRLIYRSRKIDMPHIPNWIEPIIIDLLVSLSVDIIRLAAQRYGLWEMSKPPDISLWRKGLNLFWRYRINLLISAARFFGKVYKWCSDRYWKSVHLSPDVLEAIDLVEKEGLMASIISHSIDAGIDTFVHIFRKYGVLSKESQSKANI</sequence>
<evidence type="ECO:0000313" key="2">
    <source>
        <dbReference type="Proteomes" id="UP000242502"/>
    </source>
</evidence>
<dbReference type="Proteomes" id="UP000242502">
    <property type="component" value="Unassembled WGS sequence"/>
</dbReference>
<organism evidence="1 2">
    <name type="scientific">Candidatus Endobugula sertula</name>
    <name type="common">Bugula neritina bacterial symbiont</name>
    <dbReference type="NCBI Taxonomy" id="62101"/>
    <lineage>
        <taxon>Bacteria</taxon>
        <taxon>Pseudomonadati</taxon>
        <taxon>Pseudomonadota</taxon>
        <taxon>Gammaproteobacteria</taxon>
        <taxon>Cellvibrionales</taxon>
        <taxon>Cellvibrionaceae</taxon>
        <taxon>Candidatus Endobugula</taxon>
    </lineage>
</organism>
<accession>A0A1D2QLC3</accession>
<dbReference type="STRING" id="62101.AB835_14565"/>
<proteinExistence type="predicted"/>
<comment type="caution">
    <text evidence="1">The sequence shown here is derived from an EMBL/GenBank/DDBJ whole genome shotgun (WGS) entry which is preliminary data.</text>
</comment>
<evidence type="ECO:0000313" key="1">
    <source>
        <dbReference type="EMBL" id="ODS22365.1"/>
    </source>
</evidence>
<gene>
    <name evidence="1" type="ORF">AB835_14565</name>
</gene>